<evidence type="ECO:0000313" key="2">
    <source>
        <dbReference type="EMBL" id="NHO67595.1"/>
    </source>
</evidence>
<evidence type="ECO:0000256" key="1">
    <source>
        <dbReference type="SAM" id="Phobius"/>
    </source>
</evidence>
<keyword evidence="1" id="KW-0812">Transmembrane</keyword>
<dbReference type="AlphaFoldDB" id="A0A9E5MNN7"/>
<evidence type="ECO:0000313" key="3">
    <source>
        <dbReference type="Proteomes" id="UP000787472"/>
    </source>
</evidence>
<feature type="transmembrane region" description="Helical" evidence="1">
    <location>
        <begin position="94"/>
        <end position="116"/>
    </location>
</feature>
<dbReference type="RefSeq" id="WP_167190575.1">
    <property type="nucleotide sequence ID" value="NZ_JAAONZ010000018.1"/>
</dbReference>
<dbReference type="Pfam" id="PF19661">
    <property type="entry name" value="DUF6164"/>
    <property type="match status" value="1"/>
</dbReference>
<sequence>MAELLFKLNGVPDDEAMEVRELLAAANVDYYETTAGNWGVSLAAIWLKDDRQLEQAKALIDSYQEQRLERTRQQAQLNPPEPLLRHWLRYPLRVVAMLIVVAAVLYVSIVPFLSAWELRQ</sequence>
<accession>A0A9E5MNN7</accession>
<evidence type="ECO:0008006" key="4">
    <source>
        <dbReference type="Google" id="ProtNLM"/>
    </source>
</evidence>
<protein>
    <recommendedName>
        <fullName evidence="4">DUF2007 domain-containing protein</fullName>
    </recommendedName>
</protein>
<name>A0A9E5MNN7_9GAMM</name>
<reference evidence="2" key="1">
    <citation type="submission" date="2020-03" db="EMBL/GenBank/DDBJ databases">
        <authorList>
            <person name="Guo F."/>
        </authorList>
    </citation>
    <scope>NUCLEOTIDE SEQUENCE</scope>
    <source>
        <strain evidence="2">JCM 30134</strain>
    </source>
</reference>
<comment type="caution">
    <text evidence="2">The sequence shown here is derived from an EMBL/GenBank/DDBJ whole genome shotgun (WGS) entry which is preliminary data.</text>
</comment>
<organism evidence="2 3">
    <name type="scientific">Pseudomaricurvus hydrocarbonicus</name>
    <dbReference type="NCBI Taxonomy" id="1470433"/>
    <lineage>
        <taxon>Bacteria</taxon>
        <taxon>Pseudomonadati</taxon>
        <taxon>Pseudomonadota</taxon>
        <taxon>Gammaproteobacteria</taxon>
        <taxon>Cellvibrionales</taxon>
        <taxon>Cellvibrionaceae</taxon>
        <taxon>Pseudomaricurvus</taxon>
    </lineage>
</organism>
<dbReference type="InterPro" id="IPR046162">
    <property type="entry name" value="DUF6164"/>
</dbReference>
<keyword evidence="3" id="KW-1185">Reference proteome</keyword>
<gene>
    <name evidence="2" type="ORF">G8770_18775</name>
</gene>
<dbReference type="Proteomes" id="UP000787472">
    <property type="component" value="Unassembled WGS sequence"/>
</dbReference>
<dbReference type="EMBL" id="JAAONZ010000018">
    <property type="protein sequence ID" value="NHO67595.1"/>
    <property type="molecule type" value="Genomic_DNA"/>
</dbReference>
<proteinExistence type="predicted"/>
<keyword evidence="1" id="KW-0472">Membrane</keyword>
<keyword evidence="1" id="KW-1133">Transmembrane helix</keyword>